<keyword evidence="3" id="KW-1133">Transmembrane helix</keyword>
<sequence>MELLSEETKTLLIALLLDPFDDVRDLAMNVLQMIMHDDGGHAAEKLEHGKASPLGYNQNRLVQILEIAEKRAAQSGRADHADGVARVHALLFALATPMPLSTNSSWYLSQQTILQHLFDRCDQMLISLRANLSAAIHGLPFHATLISLRYVVDQIQVVDASSTTLQRGYTLATKVQETVVAVWEIVRPVLCDDAPEGYMPAEAEDSDLDLDTKDILSFSWRALKEVSLLQRASAITLTKSPDNPVLDEDKFLSHLNLCFTQLRDLRHRGAFSTVAQTFMISCMQYMRCFSSGEKSLRSFYENTITSINSLSTINTRRSAGLPAMLAGLLASTSDSSPLFSEAIGDLTKIASGPIVTENTDHQSLPQVHALNCLREIFKHSRLGQRSEKYIPEALQLSGICLTSDLWGIRNSGLMLFRALIDRLLGASDANDEDAVITRSKDVLSRHPQMLELIFTLLDANLNNVVQTSAVEKVFPALQLLQRVSPPPTELSRLRIAVYSLTGCPHWLVRDKAARAMARLYQREEVLPALIDLAKEYRLRHNAEHGRLLTIKYLLRTLPLQDPEIRSAASEIVLNLCSEGLLSYGSDIIEATTLDVITEYVQRVPTQEAAVEVLTSMSDSNSVAHILEMRNNDALAQILHSPVLVMALASLLPYDEESYSEMERITTLAKTDPDACVAMLEGFEAVASRPNSSPHVVNSIFQIVMGILRLGSQTIPRVLIAAMDVVHSCALTRRLVIPANIDELSAMWFDKAMECGTTPLSQDRALTVSGIILDMGLQCGVNRSSDLSHRFGFWLLQIRDAAQEDQPFDTRFAAATALEKVQQGLPFVRDDDSFANMVVDYAILIYDLTNDDDDEVRGVAAKVACRIFSSEINHVKRLVPLAAGSQMLSQLVRQHVSSTYLAFVAVSRLIFSYHHNRTYETVMGLLRTQTTEENVLFAEEKQNLFIDPAREARVWSKLLMSLAPDAIGRSEMQKLQNWTIEGLVALGDTANALAGGPLGWSYKPDSFALGLRVIYSAQVLLHWQRTKRSLRLRSTELRDQLGQLLKTGQRFGLNVIWLDELEKILDQDLFLGVQKTDNYMQSTPPQLTNQHLFNPHPLGARLPISPLLHQQSLLSSQQDIELSIYKATMKRNHIIILVLLTFVLGLLIVWAIALKATHREIQHETKVRVQRGDLESQLEEEESRR</sequence>
<comment type="caution">
    <text evidence="6">The sequence shown here is derived from an EMBL/GenBank/DDBJ whole genome shotgun (WGS) entry which is preliminary data.</text>
</comment>
<feature type="domain" description="tRNA (32-2'-O)-methyltransferase regulator THADA-like C-terminal TPR repeats region" evidence="5">
    <location>
        <begin position="409"/>
        <end position="553"/>
    </location>
</feature>
<dbReference type="Pfam" id="PF25151">
    <property type="entry name" value="TPR_Trm732_C"/>
    <property type="match status" value="1"/>
</dbReference>
<dbReference type="InterPro" id="IPR019442">
    <property type="entry name" value="THADA/TRM732_DUF2428"/>
</dbReference>
<evidence type="ECO:0000259" key="5">
    <source>
        <dbReference type="Pfam" id="PF25151"/>
    </source>
</evidence>
<reference evidence="6 7" key="1">
    <citation type="submission" date="2017-05" db="EMBL/GenBank/DDBJ databases">
        <title>Draft genome sequence of Elsinoe australis.</title>
        <authorList>
            <person name="Cheng Q."/>
        </authorList>
    </citation>
    <scope>NUCLEOTIDE SEQUENCE [LARGE SCALE GENOMIC DNA]</scope>
    <source>
        <strain evidence="6 7">NL1</strain>
    </source>
</reference>
<dbReference type="AlphaFoldDB" id="A0A2P7YG95"/>
<evidence type="ECO:0000256" key="1">
    <source>
        <dbReference type="ARBA" id="ARBA00010409"/>
    </source>
</evidence>
<keyword evidence="7" id="KW-1185">Reference proteome</keyword>
<proteinExistence type="inferred from homology"/>
<feature type="domain" description="DUF2428" evidence="4">
    <location>
        <begin position="172"/>
        <end position="406"/>
    </location>
</feature>
<feature type="transmembrane region" description="Helical" evidence="3">
    <location>
        <begin position="1133"/>
        <end position="1153"/>
    </location>
</feature>
<comment type="similarity">
    <text evidence="1">Belongs to the THADA family.</text>
</comment>
<evidence type="ECO:0000313" key="7">
    <source>
        <dbReference type="Proteomes" id="UP000243723"/>
    </source>
</evidence>
<gene>
    <name evidence="6" type="ORF">B9Z65_1568</name>
</gene>
<dbReference type="PANTHER" id="PTHR14387">
    <property type="entry name" value="THADA/DEATH RECEPTOR INTERACTING PROTEIN"/>
    <property type="match status" value="1"/>
</dbReference>
<organism evidence="6 7">
    <name type="scientific">Elsinoe australis</name>
    <dbReference type="NCBI Taxonomy" id="40998"/>
    <lineage>
        <taxon>Eukaryota</taxon>
        <taxon>Fungi</taxon>
        <taxon>Dikarya</taxon>
        <taxon>Ascomycota</taxon>
        <taxon>Pezizomycotina</taxon>
        <taxon>Dothideomycetes</taxon>
        <taxon>Dothideomycetidae</taxon>
        <taxon>Myriangiales</taxon>
        <taxon>Elsinoaceae</taxon>
        <taxon>Elsinoe</taxon>
    </lineage>
</organism>
<dbReference type="InterPro" id="IPR011989">
    <property type="entry name" value="ARM-like"/>
</dbReference>
<keyword evidence="3" id="KW-0472">Membrane</keyword>
<evidence type="ECO:0000313" key="6">
    <source>
        <dbReference type="EMBL" id="PSK34985.1"/>
    </source>
</evidence>
<dbReference type="EMBL" id="NHZQ01000445">
    <property type="protein sequence ID" value="PSK34985.1"/>
    <property type="molecule type" value="Genomic_DNA"/>
</dbReference>
<dbReference type="SUPFAM" id="SSF48371">
    <property type="entry name" value="ARM repeat"/>
    <property type="match status" value="1"/>
</dbReference>
<accession>A0A2P7YG95</accession>
<keyword evidence="2" id="KW-0819">tRNA processing</keyword>
<dbReference type="Proteomes" id="UP000243723">
    <property type="component" value="Unassembled WGS sequence"/>
</dbReference>
<name>A0A2P7YG95_9PEZI</name>
<dbReference type="PANTHER" id="PTHR14387:SF0">
    <property type="entry name" value="DUF2428 DOMAIN-CONTAINING PROTEIN"/>
    <property type="match status" value="1"/>
</dbReference>
<dbReference type="Gene3D" id="1.25.10.10">
    <property type="entry name" value="Leucine-rich Repeat Variant"/>
    <property type="match status" value="1"/>
</dbReference>
<evidence type="ECO:0000256" key="3">
    <source>
        <dbReference type="SAM" id="Phobius"/>
    </source>
</evidence>
<dbReference type="STRING" id="40998.A0A2P7YG95"/>
<protein>
    <submittedName>
        <fullName evidence="6">Uncharacterized protein</fullName>
    </submittedName>
</protein>
<dbReference type="GO" id="GO:0030488">
    <property type="term" value="P:tRNA methylation"/>
    <property type="evidence" value="ECO:0007669"/>
    <property type="project" value="TreeGrafter"/>
</dbReference>
<dbReference type="Pfam" id="PF10350">
    <property type="entry name" value="DUF2428"/>
    <property type="match status" value="1"/>
</dbReference>
<dbReference type="InterPro" id="IPR016024">
    <property type="entry name" value="ARM-type_fold"/>
</dbReference>
<dbReference type="InterPro" id="IPR056842">
    <property type="entry name" value="THADA-like_TPR_C"/>
</dbReference>
<evidence type="ECO:0000259" key="4">
    <source>
        <dbReference type="Pfam" id="PF10350"/>
    </source>
</evidence>
<keyword evidence="3" id="KW-0812">Transmembrane</keyword>
<dbReference type="OrthoDB" id="73997at2759"/>
<dbReference type="GO" id="GO:0005829">
    <property type="term" value="C:cytosol"/>
    <property type="evidence" value="ECO:0007669"/>
    <property type="project" value="TreeGrafter"/>
</dbReference>
<evidence type="ECO:0000256" key="2">
    <source>
        <dbReference type="ARBA" id="ARBA00022694"/>
    </source>
</evidence>
<dbReference type="Pfam" id="PF26523">
    <property type="entry name" value="Trm732_C"/>
    <property type="match status" value="1"/>
</dbReference>
<dbReference type="InterPro" id="IPR051954">
    <property type="entry name" value="tRNA_methyltransferase_THADA"/>
</dbReference>